<dbReference type="GO" id="GO:0006914">
    <property type="term" value="P:autophagy"/>
    <property type="evidence" value="ECO:0007669"/>
    <property type="project" value="UniProtKB-KW"/>
</dbReference>
<dbReference type="Proteomes" id="UP000274504">
    <property type="component" value="Unassembled WGS sequence"/>
</dbReference>
<evidence type="ECO:0000256" key="1">
    <source>
        <dbReference type="ARBA" id="ARBA00022574"/>
    </source>
</evidence>
<dbReference type="OrthoDB" id="1667587at2759"/>
<name>A0A158QF75_HYMDI</name>
<reference evidence="6 7" key="2">
    <citation type="submission" date="2018-11" db="EMBL/GenBank/DDBJ databases">
        <authorList>
            <consortium name="Pathogen Informatics"/>
        </authorList>
    </citation>
    <scope>NUCLEOTIDE SEQUENCE [LARGE SCALE GENOMIC DNA]</scope>
</reference>
<feature type="compositionally biased region" description="Basic and acidic residues" evidence="5">
    <location>
        <begin position="426"/>
        <end position="435"/>
    </location>
</feature>
<comment type="similarity">
    <text evidence="4">Belongs to the WD repeat PROPPIN family.</text>
</comment>
<proteinExistence type="inferred from homology"/>
<dbReference type="InterPro" id="IPR036322">
    <property type="entry name" value="WD40_repeat_dom_sf"/>
</dbReference>
<reference evidence="8" key="1">
    <citation type="submission" date="2016-04" db="UniProtKB">
        <authorList>
            <consortium name="WormBaseParasite"/>
        </authorList>
    </citation>
    <scope>IDENTIFICATION</scope>
</reference>
<sequence length="495" mass="54815">MVKVNDLKYDKDNSRISFGINDGCRLFQLEADTILEIHRLIGESVLQLSYLSENRIAIVTKNDPNVLKVINLFTKKTDTKRHFGSHILYFKVIGDKLIVGLSSHIISTSLKNYSIEDVITDVAPGYKGLIAMSSNPVKYMAFPSSKDGHVKVVDLQTNTLVTTINAHYRKISALSMNDSETLIATASEIGTVIRVFDLPTGVKLKELRRGHSSSAFINSLVFSTHDEYLTCTSDKDTIHIFGLTKSGCPLPSSSSQETPAQQPAQQPSAMNPTASTSWSLGLISGMCESIYNSATYIPSVIGSAYISERDFAVAKIPSTKKCLHSKKFAFVTCFDKMWLLIAADFQGHVHYFKFDTINGGECPLIKSFRFHEIPQQADLEVINLSRIRNLVSAKADVPRTPSSSKSNLNEEVRPKSSQAIMTQSTSEEKNQKELDESSTDSSSSSEEEEEGEEDDDDDDDEEEEEETESEDEAEESETSTSSSSSSEKVEERIES</sequence>
<feature type="compositionally biased region" description="Low complexity" evidence="5">
    <location>
        <begin position="251"/>
        <end position="269"/>
    </location>
</feature>
<gene>
    <name evidence="6" type="ORF">HDID_LOCUS8463</name>
</gene>
<keyword evidence="3" id="KW-0072">Autophagy</keyword>
<dbReference type="Pfam" id="PF21032">
    <property type="entry name" value="PROPPIN"/>
    <property type="match status" value="1"/>
</dbReference>
<accession>A0A158QF75</accession>
<evidence type="ECO:0000313" key="7">
    <source>
        <dbReference type="Proteomes" id="UP000274504"/>
    </source>
</evidence>
<dbReference type="PANTHER" id="PTHR11227">
    <property type="entry name" value="WD-REPEAT PROTEIN INTERACTING WITH PHOSPHOINOSIDES WIPI -RELATED"/>
    <property type="match status" value="1"/>
</dbReference>
<dbReference type="STRING" id="6216.A0A158QF75"/>
<organism evidence="8">
    <name type="scientific">Hymenolepis diminuta</name>
    <name type="common">Rat tapeworm</name>
    <dbReference type="NCBI Taxonomy" id="6216"/>
    <lineage>
        <taxon>Eukaryota</taxon>
        <taxon>Metazoa</taxon>
        <taxon>Spiralia</taxon>
        <taxon>Lophotrochozoa</taxon>
        <taxon>Platyhelminthes</taxon>
        <taxon>Cestoda</taxon>
        <taxon>Eucestoda</taxon>
        <taxon>Cyclophyllidea</taxon>
        <taxon>Hymenolepididae</taxon>
        <taxon>Hymenolepis</taxon>
    </lineage>
</organism>
<dbReference type="AlphaFoldDB" id="A0A158QF75"/>
<evidence type="ECO:0000256" key="2">
    <source>
        <dbReference type="ARBA" id="ARBA00022737"/>
    </source>
</evidence>
<evidence type="ECO:0000256" key="5">
    <source>
        <dbReference type="SAM" id="MobiDB-lite"/>
    </source>
</evidence>
<dbReference type="SUPFAM" id="SSF50978">
    <property type="entry name" value="WD40 repeat-like"/>
    <property type="match status" value="1"/>
</dbReference>
<dbReference type="InterPro" id="IPR048720">
    <property type="entry name" value="PROPPIN"/>
</dbReference>
<protein>
    <submittedName>
        <fullName evidence="8">WD_REPEATS_REGION domain-containing protein</fullName>
    </submittedName>
</protein>
<evidence type="ECO:0000313" key="6">
    <source>
        <dbReference type="EMBL" id="VDL60781.1"/>
    </source>
</evidence>
<feature type="region of interest" description="Disordered" evidence="5">
    <location>
        <begin position="394"/>
        <end position="495"/>
    </location>
</feature>
<dbReference type="EMBL" id="UYSG01011082">
    <property type="protein sequence ID" value="VDL60781.1"/>
    <property type="molecule type" value="Genomic_DNA"/>
</dbReference>
<feature type="compositionally biased region" description="Acidic residues" evidence="5">
    <location>
        <begin position="445"/>
        <end position="477"/>
    </location>
</feature>
<dbReference type="WBParaSite" id="HDID_0000846501-mRNA-1">
    <property type="protein sequence ID" value="HDID_0000846501-mRNA-1"/>
    <property type="gene ID" value="HDID_0000846501"/>
</dbReference>
<dbReference type="InterPro" id="IPR015943">
    <property type="entry name" value="WD40/YVTN_repeat-like_dom_sf"/>
</dbReference>
<keyword evidence="1" id="KW-0853">WD repeat</keyword>
<feature type="compositionally biased region" description="Polar residues" evidence="5">
    <location>
        <begin position="415"/>
        <end position="425"/>
    </location>
</feature>
<dbReference type="Gene3D" id="2.130.10.10">
    <property type="entry name" value="YVTN repeat-like/Quinoprotein amine dehydrogenase"/>
    <property type="match status" value="1"/>
</dbReference>
<evidence type="ECO:0000256" key="3">
    <source>
        <dbReference type="ARBA" id="ARBA00023006"/>
    </source>
</evidence>
<evidence type="ECO:0000313" key="8">
    <source>
        <dbReference type="WBParaSite" id="HDID_0000846501-mRNA-1"/>
    </source>
</evidence>
<evidence type="ECO:0000256" key="4">
    <source>
        <dbReference type="ARBA" id="ARBA00025740"/>
    </source>
</evidence>
<dbReference type="SMART" id="SM00320">
    <property type="entry name" value="WD40"/>
    <property type="match status" value="2"/>
</dbReference>
<dbReference type="InterPro" id="IPR001680">
    <property type="entry name" value="WD40_rpt"/>
</dbReference>
<dbReference type="GO" id="GO:0005737">
    <property type="term" value="C:cytoplasm"/>
    <property type="evidence" value="ECO:0007669"/>
    <property type="project" value="UniProtKB-ARBA"/>
</dbReference>
<keyword evidence="2" id="KW-0677">Repeat</keyword>
<feature type="region of interest" description="Disordered" evidence="5">
    <location>
        <begin position="250"/>
        <end position="273"/>
    </location>
</feature>